<evidence type="ECO:0000259" key="1">
    <source>
        <dbReference type="Pfam" id="PF03372"/>
    </source>
</evidence>
<dbReference type="GeneID" id="15803605"/>
<dbReference type="PANTHER" id="PTHR12121:SF34">
    <property type="entry name" value="PROTEIN ANGEL"/>
    <property type="match status" value="1"/>
</dbReference>
<organism evidence="2 3">
    <name type="scientific">Theileria equi strain WA</name>
    <dbReference type="NCBI Taxonomy" id="1537102"/>
    <lineage>
        <taxon>Eukaryota</taxon>
        <taxon>Sar</taxon>
        <taxon>Alveolata</taxon>
        <taxon>Apicomplexa</taxon>
        <taxon>Aconoidasida</taxon>
        <taxon>Piroplasmida</taxon>
        <taxon>Theileriidae</taxon>
        <taxon>Theileria</taxon>
    </lineage>
</organism>
<dbReference type="InterPro" id="IPR050410">
    <property type="entry name" value="CCR4/nocturin_mRNA_transcr"/>
</dbReference>
<dbReference type="STRING" id="1537102.L0AXR0"/>
<dbReference type="OrthoDB" id="10253982at2759"/>
<dbReference type="SUPFAM" id="SSF56219">
    <property type="entry name" value="DNase I-like"/>
    <property type="match status" value="1"/>
</dbReference>
<dbReference type="AlphaFoldDB" id="L0AXR0"/>
<dbReference type="Pfam" id="PF03372">
    <property type="entry name" value="Exo_endo_phos"/>
    <property type="match status" value="1"/>
</dbReference>
<keyword evidence="3" id="KW-1185">Reference proteome</keyword>
<dbReference type="Proteomes" id="UP000031512">
    <property type="component" value="Chromosome 1"/>
</dbReference>
<gene>
    <name evidence="2" type="ORF">BEWA_028880</name>
</gene>
<dbReference type="KEGG" id="beq:BEWA_028880"/>
<dbReference type="GO" id="GO:0000175">
    <property type="term" value="F:3'-5'-RNA exonuclease activity"/>
    <property type="evidence" value="ECO:0007669"/>
    <property type="project" value="TreeGrafter"/>
</dbReference>
<dbReference type="eggNOG" id="KOG2338">
    <property type="taxonomic scope" value="Eukaryota"/>
</dbReference>
<proteinExistence type="predicted"/>
<accession>L0AXR0</accession>
<name>L0AXR0_THEEQ</name>
<dbReference type="PANTHER" id="PTHR12121">
    <property type="entry name" value="CARBON CATABOLITE REPRESSOR PROTEIN 4"/>
    <property type="match status" value="1"/>
</dbReference>
<dbReference type="Gene3D" id="3.60.10.10">
    <property type="entry name" value="Endonuclease/exonuclease/phosphatase"/>
    <property type="match status" value="1"/>
</dbReference>
<dbReference type="InterPro" id="IPR036691">
    <property type="entry name" value="Endo/exonu/phosph_ase_sf"/>
</dbReference>
<reference evidence="2 3" key="1">
    <citation type="journal article" date="2012" name="BMC Genomics">
        <title>Comparative genomic analysis and phylogenetic position of Theileria equi.</title>
        <authorList>
            <person name="Kappmeyer L.S."/>
            <person name="Thiagarajan M."/>
            <person name="Herndon D.R."/>
            <person name="Ramsay J.D."/>
            <person name="Caler E."/>
            <person name="Djikeng A."/>
            <person name="Gillespie J.J."/>
            <person name="Lau A.O."/>
            <person name="Roalson E.H."/>
            <person name="Silva J.C."/>
            <person name="Silva M.G."/>
            <person name="Suarez C.E."/>
            <person name="Ueti M.W."/>
            <person name="Nene V.M."/>
            <person name="Mealey R.H."/>
            <person name="Knowles D.P."/>
            <person name="Brayton K.A."/>
        </authorList>
    </citation>
    <scope>NUCLEOTIDE SEQUENCE [LARGE SCALE GENOMIC DNA]</scope>
    <source>
        <strain evidence="2 3">WA</strain>
    </source>
</reference>
<dbReference type="VEuPathDB" id="PiroplasmaDB:BEWA_028880"/>
<sequence length="384" mass="44183">MTFNALAQSLVDYKYIDNDVEIMSWTTRKLEILKVVRDSRCDIICLQEIDEADYHDFFVAEFKALGYSVIYKKKLQNRLDGIAVLYRPSRFKLLVQRDVEFSSEHGQYDKPQVALVVALEDVNSDVYIVSNTHLLFNKNRGDIKAYQLLMLLNVINEFKAELRERNPIVLMCGDFNITPQSLLYSFLDEGVAVLKNSNPKRISGQYLMFDETYLTSSAGHSDAGSTVGSFKHYADDVYGNVKNAKLPREDEEEEETEQEMEWYIELRNKHSQLFKGDGVVLTATEASTDETDPEHSILLSPLVLKSAYNRDADVEDMKAEPAYTAYHGWQRGCVDYIWYDPQQLVVEAIYEMPLYKRVRAGGNLPNKHWPSSDHFSLISQFKRG</sequence>
<dbReference type="RefSeq" id="XP_004829704.1">
    <property type="nucleotide sequence ID" value="XM_004829647.1"/>
</dbReference>
<dbReference type="EMBL" id="CP001669">
    <property type="protein sequence ID" value="AFZ80038.1"/>
    <property type="molecule type" value="Genomic_DNA"/>
</dbReference>
<evidence type="ECO:0000313" key="2">
    <source>
        <dbReference type="EMBL" id="AFZ80038.1"/>
    </source>
</evidence>
<feature type="domain" description="Endonuclease/exonuclease/phosphatase" evidence="1">
    <location>
        <begin position="1"/>
        <end position="374"/>
    </location>
</feature>
<evidence type="ECO:0000313" key="3">
    <source>
        <dbReference type="Proteomes" id="UP000031512"/>
    </source>
</evidence>
<protein>
    <recommendedName>
        <fullName evidence="1">Endonuclease/exonuclease/phosphatase domain-containing protein</fullName>
    </recommendedName>
</protein>
<dbReference type="InterPro" id="IPR005135">
    <property type="entry name" value="Endo/exonuclease/phosphatase"/>
</dbReference>